<feature type="compositionally biased region" description="Polar residues" evidence="1">
    <location>
        <begin position="524"/>
        <end position="535"/>
    </location>
</feature>
<dbReference type="EMBL" id="FQ790343">
    <property type="protein sequence ID" value="CCD52539.1"/>
    <property type="molecule type" value="Genomic_DNA"/>
</dbReference>
<dbReference type="InParanoid" id="G2YLP1"/>
<feature type="compositionally biased region" description="Basic residues" evidence="1">
    <location>
        <begin position="1188"/>
        <end position="1201"/>
    </location>
</feature>
<feature type="compositionally biased region" description="Polar residues" evidence="1">
    <location>
        <begin position="497"/>
        <end position="516"/>
    </location>
</feature>
<evidence type="ECO:0000313" key="3">
    <source>
        <dbReference type="Proteomes" id="UP000008177"/>
    </source>
</evidence>
<feature type="compositionally biased region" description="Basic residues" evidence="1">
    <location>
        <begin position="1089"/>
        <end position="1098"/>
    </location>
</feature>
<feature type="region of interest" description="Disordered" evidence="1">
    <location>
        <begin position="1040"/>
        <end position="1221"/>
    </location>
</feature>
<gene>
    <name evidence="2" type="ORF">BofuT4_P078320.1</name>
</gene>
<feature type="region of interest" description="Disordered" evidence="1">
    <location>
        <begin position="685"/>
        <end position="712"/>
    </location>
</feature>
<feature type="compositionally biased region" description="Acidic residues" evidence="1">
    <location>
        <begin position="1116"/>
        <end position="1156"/>
    </location>
</feature>
<feature type="compositionally biased region" description="Low complexity" evidence="1">
    <location>
        <begin position="243"/>
        <end position="253"/>
    </location>
</feature>
<dbReference type="OrthoDB" id="3550207at2759"/>
<proteinExistence type="predicted"/>
<accession>G2YLP1</accession>
<evidence type="ECO:0000256" key="1">
    <source>
        <dbReference type="SAM" id="MobiDB-lite"/>
    </source>
</evidence>
<feature type="region of interest" description="Disordered" evidence="1">
    <location>
        <begin position="599"/>
        <end position="640"/>
    </location>
</feature>
<feature type="region of interest" description="Disordered" evidence="1">
    <location>
        <begin position="350"/>
        <end position="384"/>
    </location>
</feature>
<protein>
    <submittedName>
        <fullName evidence="2">Uncharacterized protein</fullName>
    </submittedName>
</protein>
<feature type="compositionally biased region" description="Basic and acidic residues" evidence="1">
    <location>
        <begin position="364"/>
        <end position="377"/>
    </location>
</feature>
<sequence>MAISKQQEAVIAKIVAYNPATWFLACESEIVKIAEEDRAEFGKILLEAMDVYKSKVQNAIPILKRRPNLNPEVNIRAWAMMHARFLARLFIKHPTLCKRLCVKLSNEIYNPGWRFHVQKFKDIEKHKGEIEEQVEAACRESQLFFSTHSGYNFVISNHSNSASGSQSKPQILPRFEGQSRKRAAESLLALSQSGSSSATGSIDVMSANVYPLDDAYYNYESTSSSHLPSPQIMPLQVHGGHDQTTTSNSQSSTRENQPKHVRIALALEKSAATELEAISKMNGNSFYRTTQEKSHQLHLERNIQSQIALQNGVSDDELDRLTSTNKLKKRKRTSDSRRISAAEAAIIPVSDIGDKQSTSGNSDGEIRVSDNRQEVSSRQDLSLSSMQGNALSEAATTNLSLGIEYNFINNNSSPAESVDRDSDERFSLREMIDAMEFVAEHPWVCENLLVHHVWDEYKLFHEYNTEASKVAGEEIQELNRAAARKATSYRHKGTEVGSPNNSVHFTRSTNQTSHLTSLPPARLVSSSQSTPSEANPTDEANENDMTAAEGEQAIAGAAQAGFGNRNFQLQVATVYRALGVVPTATGPVPSNHARFYHDQSSESFAPNNNAPLRRARSSDRSSHDNNGPKRRQQSSKMAHTVVDEDTIVVDTSSLVAAHVHSVPDYIAPSRRGRSSEDFIPAYAPPRRRSQATIGQASVAHGTGANPATNSDRANISLAPAATRAQMREQLQVAAVCQSLGRQNEMLSEDLGNDGARVEMEGVEGAPSEIHALTSGMIHRGRDDSMYKIHHDCRILSFGLQANVSETFAQDQFLNLHGGAGAPSDFCFNSIANQNMDSGIGLAPHHRVATAAGQYQEGFFDNQTRREQEMGFLGVGFPGPGNLSFNHQIPGIHGLSQPIAALDNPQEDFWMHRSNFTDFGPFSMGLGMEDNMDLELNMDPSANILPAPNLNDIRGPENDLADSRGNFNFDFGTDNMPFQGPRQPSHHLGAFNPDAGSAGFGDMKQSFGGINQNLGGRNQAPVGFEGMNDFMFQSTPPAQFNGQFEFGNMNQSFHQPGRMDPVNVPEPPRRDRAGARSQPGEAVAPETPHRTRAGTRSQRHSGLSARVGNQFRFQDTESVDGDGDGDSVDGEDEEQNEEDGEEEVVEDEDDEDDFEEESPSKRARHRKDSSRGSPRNSAKVPGKGSAKGTPRKLRKSPVKKGPKVAFNPRPASAPSTLDRGPARRYHQTTINISPGAFGHQLNLEIPER</sequence>
<organism evidence="2 3">
    <name type="scientific">Botryotinia fuckeliana (strain T4)</name>
    <name type="common">Noble rot fungus</name>
    <name type="synonym">Botrytis cinerea</name>
    <dbReference type="NCBI Taxonomy" id="999810"/>
    <lineage>
        <taxon>Eukaryota</taxon>
        <taxon>Fungi</taxon>
        <taxon>Dikarya</taxon>
        <taxon>Ascomycota</taxon>
        <taxon>Pezizomycotina</taxon>
        <taxon>Leotiomycetes</taxon>
        <taxon>Helotiales</taxon>
        <taxon>Sclerotiniaceae</taxon>
        <taxon>Botrytis</taxon>
    </lineage>
</organism>
<dbReference type="PROSITE" id="PS51257">
    <property type="entry name" value="PROKAR_LIPOPROTEIN"/>
    <property type="match status" value="1"/>
</dbReference>
<feature type="region of interest" description="Disordered" evidence="1">
    <location>
        <begin position="486"/>
        <end position="544"/>
    </location>
</feature>
<evidence type="ECO:0000313" key="2">
    <source>
        <dbReference type="EMBL" id="CCD52539.1"/>
    </source>
</evidence>
<feature type="compositionally biased region" description="Polar residues" evidence="1">
    <location>
        <begin position="1040"/>
        <end position="1053"/>
    </location>
</feature>
<reference evidence="3" key="1">
    <citation type="journal article" date="2011" name="PLoS Genet.">
        <title>Genomic analysis of the necrotrophic fungal pathogens Sclerotinia sclerotiorum and Botrytis cinerea.</title>
        <authorList>
            <person name="Amselem J."/>
            <person name="Cuomo C.A."/>
            <person name="van Kan J.A."/>
            <person name="Viaud M."/>
            <person name="Benito E.P."/>
            <person name="Couloux A."/>
            <person name="Coutinho P.M."/>
            <person name="de Vries R.P."/>
            <person name="Dyer P.S."/>
            <person name="Fillinger S."/>
            <person name="Fournier E."/>
            <person name="Gout L."/>
            <person name="Hahn M."/>
            <person name="Kohn L."/>
            <person name="Lapalu N."/>
            <person name="Plummer K.M."/>
            <person name="Pradier J.M."/>
            <person name="Quevillon E."/>
            <person name="Sharon A."/>
            <person name="Simon A."/>
            <person name="ten Have A."/>
            <person name="Tudzynski B."/>
            <person name="Tudzynski P."/>
            <person name="Wincker P."/>
            <person name="Andrew M."/>
            <person name="Anthouard V."/>
            <person name="Beever R.E."/>
            <person name="Beffa R."/>
            <person name="Benoit I."/>
            <person name="Bouzid O."/>
            <person name="Brault B."/>
            <person name="Chen Z."/>
            <person name="Choquer M."/>
            <person name="Collemare J."/>
            <person name="Cotton P."/>
            <person name="Danchin E.G."/>
            <person name="Da Silva C."/>
            <person name="Gautier A."/>
            <person name="Giraud C."/>
            <person name="Giraud T."/>
            <person name="Gonzalez C."/>
            <person name="Grossetete S."/>
            <person name="Guldener U."/>
            <person name="Henrissat B."/>
            <person name="Howlett B.J."/>
            <person name="Kodira C."/>
            <person name="Kretschmer M."/>
            <person name="Lappartient A."/>
            <person name="Leroch M."/>
            <person name="Levis C."/>
            <person name="Mauceli E."/>
            <person name="Neuveglise C."/>
            <person name="Oeser B."/>
            <person name="Pearson M."/>
            <person name="Poulain J."/>
            <person name="Poussereau N."/>
            <person name="Quesneville H."/>
            <person name="Rascle C."/>
            <person name="Schumacher J."/>
            <person name="Segurens B."/>
            <person name="Sexton A."/>
            <person name="Silva E."/>
            <person name="Sirven C."/>
            <person name="Soanes D.M."/>
            <person name="Talbot N.J."/>
            <person name="Templeton M."/>
            <person name="Yandava C."/>
            <person name="Yarden O."/>
            <person name="Zeng Q."/>
            <person name="Rollins J.A."/>
            <person name="Lebrun M.H."/>
            <person name="Dickman M."/>
        </authorList>
    </citation>
    <scope>NUCLEOTIDE SEQUENCE [LARGE SCALE GENOMIC DNA]</scope>
    <source>
        <strain evidence="3">T4</strain>
    </source>
</reference>
<dbReference type="Proteomes" id="UP000008177">
    <property type="component" value="Unplaced contigs"/>
</dbReference>
<feature type="region of interest" description="Disordered" evidence="1">
    <location>
        <begin position="221"/>
        <end position="258"/>
    </location>
</feature>
<dbReference type="HOGENOM" id="CLU_267962_0_0_1"/>
<dbReference type="AlphaFoldDB" id="G2YLP1"/>
<feature type="compositionally biased region" description="Basic and acidic residues" evidence="1">
    <location>
        <begin position="616"/>
        <end position="627"/>
    </location>
</feature>
<feature type="compositionally biased region" description="Polar residues" evidence="1">
    <location>
        <begin position="601"/>
        <end position="610"/>
    </location>
</feature>
<name>G2YLP1_BOTF4</name>